<dbReference type="InterPro" id="IPR026669">
    <property type="entry name" value="Arsenite_MeTrfase-like"/>
</dbReference>
<evidence type="ECO:0000256" key="2">
    <source>
        <dbReference type="ARBA" id="ARBA00022691"/>
    </source>
</evidence>
<accession>A0A971M6N5</accession>
<dbReference type="Gene3D" id="3.40.50.150">
    <property type="entry name" value="Vaccinia Virus protein VP39"/>
    <property type="match status" value="1"/>
</dbReference>
<comment type="catalytic activity">
    <reaction evidence="8">
        <text>arsenic triglutathione + 3 [thioredoxin]-dithiol + 3 S-adenosyl-L-methionine = trimethylarsine + 3 [thioredoxin]-disulfide + 3 glutathione + 3 S-adenosyl-L-homocysteine + 3 H(+)</text>
        <dbReference type="Rhea" id="RHEA:69432"/>
        <dbReference type="Rhea" id="RHEA-COMP:10698"/>
        <dbReference type="Rhea" id="RHEA-COMP:10700"/>
        <dbReference type="ChEBI" id="CHEBI:15378"/>
        <dbReference type="ChEBI" id="CHEBI:27130"/>
        <dbReference type="ChEBI" id="CHEBI:29950"/>
        <dbReference type="ChEBI" id="CHEBI:50058"/>
        <dbReference type="ChEBI" id="CHEBI:57856"/>
        <dbReference type="ChEBI" id="CHEBI:57925"/>
        <dbReference type="ChEBI" id="CHEBI:59789"/>
        <dbReference type="ChEBI" id="CHEBI:183640"/>
        <dbReference type="EC" id="2.1.1.137"/>
    </reaction>
</comment>
<evidence type="ECO:0000256" key="4">
    <source>
        <dbReference type="ARBA" id="ARBA00034521"/>
    </source>
</evidence>
<dbReference type="InterPro" id="IPR029063">
    <property type="entry name" value="SAM-dependent_MTases_sf"/>
</dbReference>
<reference evidence="11" key="2">
    <citation type="submission" date="2020-01" db="EMBL/GenBank/DDBJ databases">
        <authorList>
            <person name="Campanaro S."/>
        </authorList>
    </citation>
    <scope>NUCLEOTIDE SEQUENCE</scope>
    <source>
        <strain evidence="11">AS06rmzACSIP_7</strain>
    </source>
</reference>
<dbReference type="Pfam" id="PF13847">
    <property type="entry name" value="Methyltransf_31"/>
    <property type="match status" value="1"/>
</dbReference>
<comment type="similarity">
    <text evidence="3">Belongs to the methyltransferase superfamily. Arsenite methyltransferase family.</text>
</comment>
<reference evidence="11" key="1">
    <citation type="journal article" date="2020" name="Biotechnol. Biofuels">
        <title>New insights from the biogas microbiome by comprehensive genome-resolved metagenomics of nearly 1600 species originating from multiple anaerobic digesters.</title>
        <authorList>
            <person name="Campanaro S."/>
            <person name="Treu L."/>
            <person name="Rodriguez-R L.M."/>
            <person name="Kovalovszki A."/>
            <person name="Ziels R.M."/>
            <person name="Maus I."/>
            <person name="Zhu X."/>
            <person name="Kougias P.G."/>
            <person name="Basile A."/>
            <person name="Luo G."/>
            <person name="Schluter A."/>
            <person name="Konstantinidis K.T."/>
            <person name="Angelidaki I."/>
        </authorList>
    </citation>
    <scope>NUCLEOTIDE SEQUENCE</scope>
    <source>
        <strain evidence="11">AS06rmzACSIP_7</strain>
    </source>
</reference>
<name>A0A971M6N5_9BACT</name>
<evidence type="ECO:0000313" key="12">
    <source>
        <dbReference type="Proteomes" id="UP000777265"/>
    </source>
</evidence>
<evidence type="ECO:0000259" key="10">
    <source>
        <dbReference type="Pfam" id="PF13847"/>
    </source>
</evidence>
<comment type="caution">
    <text evidence="11">The sequence shown here is derived from an EMBL/GenBank/DDBJ whole genome shotgun (WGS) entry which is preliminary data.</text>
</comment>
<dbReference type="CDD" id="cd02440">
    <property type="entry name" value="AdoMet_MTases"/>
    <property type="match status" value="1"/>
</dbReference>
<evidence type="ECO:0000256" key="1">
    <source>
        <dbReference type="ARBA" id="ARBA00022679"/>
    </source>
</evidence>
<dbReference type="Proteomes" id="UP000777265">
    <property type="component" value="Unassembled WGS sequence"/>
</dbReference>
<evidence type="ECO:0000256" key="3">
    <source>
        <dbReference type="ARBA" id="ARBA00034487"/>
    </source>
</evidence>
<dbReference type="InterPro" id="IPR025714">
    <property type="entry name" value="Methyltranfer_dom"/>
</dbReference>
<sequence length="157" mass="16591">MTSVPLHTQGKRRALDGNTLGPLTPIQTQGRIQKVPGRQGRGAEIPEGSTILDLGCGAGLDTFMAARGTDPSGRVTGIDFSGSMLDRAERAPQETGLTNVEFHGSPAERLPVKDGEVDVVIVNGIFNLNPNRGAIFSELAGGWYAKTVTSMQQSRSS</sequence>
<dbReference type="GO" id="GO:0030791">
    <property type="term" value="F:arsenite methyltransferase activity"/>
    <property type="evidence" value="ECO:0007669"/>
    <property type="project" value="UniProtKB-EC"/>
</dbReference>
<dbReference type="EMBL" id="JAAYEE010000293">
    <property type="protein sequence ID" value="NLW36773.1"/>
    <property type="molecule type" value="Genomic_DNA"/>
</dbReference>
<evidence type="ECO:0000256" key="5">
    <source>
        <dbReference type="ARBA" id="ARBA00034545"/>
    </source>
</evidence>
<feature type="region of interest" description="Disordered" evidence="9">
    <location>
        <begin position="1"/>
        <end position="28"/>
    </location>
</feature>
<keyword evidence="1" id="KW-0808">Transferase</keyword>
<comment type="catalytic activity">
    <reaction evidence="7">
        <text>arsenic triglutathione + 2 [thioredoxin]-dithiol + 2 S-adenosyl-L-methionine + H2O = dimethylarsinous acid + 2 [thioredoxin]-disulfide + 3 glutathione + 2 S-adenosyl-L-homocysteine + 2 H(+)</text>
        <dbReference type="Rhea" id="RHEA:69464"/>
        <dbReference type="Rhea" id="RHEA-COMP:10698"/>
        <dbReference type="Rhea" id="RHEA-COMP:10700"/>
        <dbReference type="ChEBI" id="CHEBI:15377"/>
        <dbReference type="ChEBI" id="CHEBI:15378"/>
        <dbReference type="ChEBI" id="CHEBI:23808"/>
        <dbReference type="ChEBI" id="CHEBI:29950"/>
        <dbReference type="ChEBI" id="CHEBI:50058"/>
        <dbReference type="ChEBI" id="CHEBI:57856"/>
        <dbReference type="ChEBI" id="CHEBI:57925"/>
        <dbReference type="ChEBI" id="CHEBI:59789"/>
        <dbReference type="ChEBI" id="CHEBI:183640"/>
        <dbReference type="EC" id="2.1.1.137"/>
    </reaction>
</comment>
<evidence type="ECO:0000256" key="7">
    <source>
        <dbReference type="ARBA" id="ARBA00047943"/>
    </source>
</evidence>
<comment type="catalytic activity">
    <reaction evidence="6">
        <text>arsenic triglutathione + [thioredoxin]-dithiol + S-adenosyl-L-methionine + 2 H2O = methylarsonous acid + [thioredoxin]-disulfide + 3 glutathione + S-adenosyl-L-homocysteine + H(+)</text>
        <dbReference type="Rhea" id="RHEA:69460"/>
        <dbReference type="Rhea" id="RHEA-COMP:10698"/>
        <dbReference type="Rhea" id="RHEA-COMP:10700"/>
        <dbReference type="ChEBI" id="CHEBI:15377"/>
        <dbReference type="ChEBI" id="CHEBI:15378"/>
        <dbReference type="ChEBI" id="CHEBI:17826"/>
        <dbReference type="ChEBI" id="CHEBI:29950"/>
        <dbReference type="ChEBI" id="CHEBI:50058"/>
        <dbReference type="ChEBI" id="CHEBI:57856"/>
        <dbReference type="ChEBI" id="CHEBI:57925"/>
        <dbReference type="ChEBI" id="CHEBI:59789"/>
        <dbReference type="ChEBI" id="CHEBI:183640"/>
        <dbReference type="EC" id="2.1.1.137"/>
    </reaction>
</comment>
<feature type="domain" description="Methyltransferase" evidence="10">
    <location>
        <begin position="47"/>
        <end position="138"/>
    </location>
</feature>
<evidence type="ECO:0000256" key="8">
    <source>
        <dbReference type="ARBA" id="ARBA00048428"/>
    </source>
</evidence>
<protein>
    <recommendedName>
        <fullName evidence="5">Arsenite methyltransferase</fullName>
        <ecNumber evidence="4">2.1.1.137</ecNumber>
    </recommendedName>
</protein>
<proteinExistence type="inferred from homology"/>
<keyword evidence="11" id="KW-0489">Methyltransferase</keyword>
<dbReference type="SUPFAM" id="SSF53335">
    <property type="entry name" value="S-adenosyl-L-methionine-dependent methyltransferases"/>
    <property type="match status" value="1"/>
</dbReference>
<evidence type="ECO:0000313" key="11">
    <source>
        <dbReference type="EMBL" id="NLW36773.1"/>
    </source>
</evidence>
<evidence type="ECO:0000256" key="9">
    <source>
        <dbReference type="SAM" id="MobiDB-lite"/>
    </source>
</evidence>
<dbReference type="GO" id="GO:0032259">
    <property type="term" value="P:methylation"/>
    <property type="evidence" value="ECO:0007669"/>
    <property type="project" value="UniProtKB-KW"/>
</dbReference>
<keyword evidence="2" id="KW-0949">S-adenosyl-L-methionine</keyword>
<evidence type="ECO:0000256" key="6">
    <source>
        <dbReference type="ARBA" id="ARBA00047941"/>
    </source>
</evidence>
<gene>
    <name evidence="11" type="ORF">GXY80_15050</name>
</gene>
<dbReference type="AlphaFoldDB" id="A0A971M6N5"/>
<dbReference type="PANTHER" id="PTHR43675:SF8">
    <property type="entry name" value="ARSENITE METHYLTRANSFERASE"/>
    <property type="match status" value="1"/>
</dbReference>
<organism evidence="11 12">
    <name type="scientific">Syntrophorhabdus aromaticivorans</name>
    <dbReference type="NCBI Taxonomy" id="328301"/>
    <lineage>
        <taxon>Bacteria</taxon>
        <taxon>Pseudomonadati</taxon>
        <taxon>Thermodesulfobacteriota</taxon>
        <taxon>Syntrophorhabdia</taxon>
        <taxon>Syntrophorhabdales</taxon>
        <taxon>Syntrophorhabdaceae</taxon>
        <taxon>Syntrophorhabdus</taxon>
    </lineage>
</organism>
<dbReference type="PANTHER" id="PTHR43675">
    <property type="entry name" value="ARSENITE METHYLTRANSFERASE"/>
    <property type="match status" value="1"/>
</dbReference>
<dbReference type="EC" id="2.1.1.137" evidence="4"/>